<accession>A0AAV1ZAU5</accession>
<keyword evidence="2" id="KW-1185">Reference proteome</keyword>
<dbReference type="AlphaFoldDB" id="A0AAV1ZAU5"/>
<reference evidence="1 2" key="1">
    <citation type="submission" date="2024-04" db="EMBL/GenBank/DDBJ databases">
        <authorList>
            <person name="Rising A."/>
            <person name="Reimegard J."/>
            <person name="Sonavane S."/>
            <person name="Akerstrom W."/>
            <person name="Nylinder S."/>
            <person name="Hedman E."/>
            <person name="Kallberg Y."/>
        </authorList>
    </citation>
    <scope>NUCLEOTIDE SEQUENCE [LARGE SCALE GENOMIC DNA]</scope>
</reference>
<organism evidence="1 2">
    <name type="scientific">Larinioides sclopetarius</name>
    <dbReference type="NCBI Taxonomy" id="280406"/>
    <lineage>
        <taxon>Eukaryota</taxon>
        <taxon>Metazoa</taxon>
        <taxon>Ecdysozoa</taxon>
        <taxon>Arthropoda</taxon>
        <taxon>Chelicerata</taxon>
        <taxon>Arachnida</taxon>
        <taxon>Araneae</taxon>
        <taxon>Araneomorphae</taxon>
        <taxon>Entelegynae</taxon>
        <taxon>Araneoidea</taxon>
        <taxon>Araneidae</taxon>
        <taxon>Larinioides</taxon>
    </lineage>
</organism>
<name>A0AAV1ZAU5_9ARAC</name>
<dbReference type="Proteomes" id="UP001497382">
    <property type="component" value="Unassembled WGS sequence"/>
</dbReference>
<gene>
    <name evidence="1" type="ORF">LARSCL_LOCUS4414</name>
</gene>
<sequence>MILSRECQKTDVISSCKSEKCCKFNQRKIKEMLQI</sequence>
<protein>
    <submittedName>
        <fullName evidence="1">Uncharacterized protein</fullName>
    </submittedName>
</protein>
<proteinExistence type="predicted"/>
<evidence type="ECO:0000313" key="2">
    <source>
        <dbReference type="Proteomes" id="UP001497382"/>
    </source>
</evidence>
<dbReference type="EMBL" id="CAXIEN010000036">
    <property type="protein sequence ID" value="CAL1268849.1"/>
    <property type="molecule type" value="Genomic_DNA"/>
</dbReference>
<comment type="caution">
    <text evidence="1">The sequence shown here is derived from an EMBL/GenBank/DDBJ whole genome shotgun (WGS) entry which is preliminary data.</text>
</comment>
<evidence type="ECO:0000313" key="1">
    <source>
        <dbReference type="EMBL" id="CAL1268849.1"/>
    </source>
</evidence>